<reference evidence="3 4" key="1">
    <citation type="submission" date="2016-10" db="EMBL/GenBank/DDBJ databases">
        <authorList>
            <person name="de Groot N.N."/>
        </authorList>
    </citation>
    <scope>NUCLEOTIDE SEQUENCE [LARGE SCALE GENOMIC DNA]</scope>
    <source>
        <strain evidence="3 4">NLAE-zl-G419</strain>
    </source>
</reference>
<sequence length="139" mass="15771">MDTESLNEYLQGIYMGIESFKGFENKCNVEDSLKALVSETKSMYHNHAAIISDRIMDLGGDPPKSLSMAGKMAEKMSEVKNIFVNTEEEIRDKAIESMKMGIDLEEKFLQNHPDIDGESKTLIQGTIKEDKDQLQKFMN</sequence>
<name>A0A1I2NZV4_9CLOT</name>
<dbReference type="Proteomes" id="UP000246114">
    <property type="component" value="Unassembled WGS sequence"/>
</dbReference>
<accession>A0A1I2NZV4</accession>
<dbReference type="InterPro" id="IPR012347">
    <property type="entry name" value="Ferritin-like"/>
</dbReference>
<evidence type="ECO:0000313" key="4">
    <source>
        <dbReference type="Proteomes" id="UP000182135"/>
    </source>
</evidence>
<dbReference type="eggNOG" id="COG1633">
    <property type="taxonomic scope" value="Bacteria"/>
</dbReference>
<dbReference type="Gene3D" id="1.20.1260.10">
    <property type="match status" value="1"/>
</dbReference>
<dbReference type="AlphaFoldDB" id="A0A1I2NZV4"/>
<feature type="domain" description="DUF2383" evidence="1">
    <location>
        <begin position="4"/>
        <end position="109"/>
    </location>
</feature>
<dbReference type="OrthoDB" id="1706687at2"/>
<evidence type="ECO:0000313" key="3">
    <source>
        <dbReference type="EMBL" id="SFG09374.1"/>
    </source>
</evidence>
<dbReference type="EMBL" id="FOOE01000025">
    <property type="protein sequence ID" value="SFG09374.1"/>
    <property type="molecule type" value="Genomic_DNA"/>
</dbReference>
<dbReference type="Proteomes" id="UP000182135">
    <property type="component" value="Unassembled WGS sequence"/>
</dbReference>
<evidence type="ECO:0000313" key="5">
    <source>
        <dbReference type="Proteomes" id="UP000246114"/>
    </source>
</evidence>
<reference evidence="2 5" key="2">
    <citation type="submission" date="2018-03" db="EMBL/GenBank/DDBJ databases">
        <title>The uncultured portion of the human microbiome is neutrally assembled.</title>
        <authorList>
            <person name="Jeraldo P."/>
            <person name="Boardman L."/>
            <person name="White B.A."/>
            <person name="Nelson H."/>
            <person name="Goldenfeld N."/>
            <person name="Chia N."/>
        </authorList>
    </citation>
    <scope>NUCLEOTIDE SEQUENCE [LARGE SCALE GENOMIC DNA]</scope>
    <source>
        <strain evidence="2">CIM:MAG 903</strain>
    </source>
</reference>
<dbReference type="Pfam" id="PF09537">
    <property type="entry name" value="DUF2383"/>
    <property type="match status" value="1"/>
</dbReference>
<proteinExistence type="predicted"/>
<evidence type="ECO:0000313" key="2">
    <source>
        <dbReference type="EMBL" id="PWL54005.1"/>
    </source>
</evidence>
<evidence type="ECO:0000259" key="1">
    <source>
        <dbReference type="Pfam" id="PF09537"/>
    </source>
</evidence>
<protein>
    <submittedName>
        <fullName evidence="2">DUF2383 domain-containing protein</fullName>
    </submittedName>
</protein>
<dbReference type="RefSeq" id="WP_027638782.1">
    <property type="nucleotide sequence ID" value="NZ_BAAACD010000030.1"/>
</dbReference>
<dbReference type="InterPro" id="IPR019052">
    <property type="entry name" value="DUF2383"/>
</dbReference>
<gene>
    <name evidence="2" type="ORF">DBY38_06305</name>
    <name evidence="3" type="ORF">SAMN04487885_12531</name>
</gene>
<organism evidence="3 4">
    <name type="scientific">Clostridium cadaveris</name>
    <dbReference type="NCBI Taxonomy" id="1529"/>
    <lineage>
        <taxon>Bacteria</taxon>
        <taxon>Bacillati</taxon>
        <taxon>Bacillota</taxon>
        <taxon>Clostridia</taxon>
        <taxon>Eubacteriales</taxon>
        <taxon>Clostridiaceae</taxon>
        <taxon>Clostridium</taxon>
    </lineage>
</organism>
<keyword evidence="4" id="KW-1185">Reference proteome</keyword>
<dbReference type="STRING" id="1529.SAMN04487885_12531"/>
<dbReference type="EMBL" id="QAMZ01000029">
    <property type="protein sequence ID" value="PWL54005.1"/>
    <property type="molecule type" value="Genomic_DNA"/>
</dbReference>